<evidence type="ECO:0000313" key="3">
    <source>
        <dbReference type="Proteomes" id="UP000298390"/>
    </source>
</evidence>
<proteinExistence type="predicted"/>
<accession>A0A4Y9YYD0</accession>
<reference evidence="2 3" key="1">
    <citation type="submission" date="2019-01" db="EMBL/GenBank/DDBJ databases">
        <title>Genome sequencing of the rare red list fungi Fomitopsis rosea.</title>
        <authorList>
            <person name="Buettner E."/>
            <person name="Kellner H."/>
        </authorList>
    </citation>
    <scope>NUCLEOTIDE SEQUENCE [LARGE SCALE GENOMIC DNA]</scope>
    <source>
        <strain evidence="2 3">DSM 105464</strain>
    </source>
</reference>
<feature type="compositionally biased region" description="Basic and acidic residues" evidence="1">
    <location>
        <begin position="142"/>
        <end position="159"/>
    </location>
</feature>
<feature type="compositionally biased region" description="Basic and acidic residues" evidence="1">
    <location>
        <begin position="116"/>
        <end position="129"/>
    </location>
</feature>
<dbReference type="Proteomes" id="UP000298390">
    <property type="component" value="Unassembled WGS sequence"/>
</dbReference>
<feature type="compositionally biased region" description="Acidic residues" evidence="1">
    <location>
        <begin position="78"/>
        <end position="94"/>
    </location>
</feature>
<name>A0A4Y9YYD0_9APHY</name>
<gene>
    <name evidence="2" type="ORF">EVJ58_g1510</name>
</gene>
<sequence length="159" mass="17274">MEEHITLPVSNDSVERYVAVVVQIAMVLNHVDALSLTSSDDSKLEKEPVVPLLHVEVRETTATLVIKTAGTTGSDETASSEDENDDDLNEDDFEGWVARGPANKVVSGPKPSQSSVRKEPEPSSSKDKSNQTSTKVPKRKDSKAPDRSTKSTDKGRVRT</sequence>
<dbReference type="EMBL" id="SEKV01000049">
    <property type="protein sequence ID" value="TFY67606.1"/>
    <property type="molecule type" value="Genomic_DNA"/>
</dbReference>
<evidence type="ECO:0000256" key="1">
    <source>
        <dbReference type="SAM" id="MobiDB-lite"/>
    </source>
</evidence>
<organism evidence="2 3">
    <name type="scientific">Rhodofomes roseus</name>
    <dbReference type="NCBI Taxonomy" id="34475"/>
    <lineage>
        <taxon>Eukaryota</taxon>
        <taxon>Fungi</taxon>
        <taxon>Dikarya</taxon>
        <taxon>Basidiomycota</taxon>
        <taxon>Agaricomycotina</taxon>
        <taxon>Agaricomycetes</taxon>
        <taxon>Polyporales</taxon>
        <taxon>Rhodofomes</taxon>
    </lineage>
</organism>
<evidence type="ECO:0000313" key="2">
    <source>
        <dbReference type="EMBL" id="TFY67606.1"/>
    </source>
</evidence>
<dbReference type="AlphaFoldDB" id="A0A4Y9YYD0"/>
<comment type="caution">
    <text evidence="2">The sequence shown here is derived from an EMBL/GenBank/DDBJ whole genome shotgun (WGS) entry which is preliminary data.</text>
</comment>
<protein>
    <submittedName>
        <fullName evidence="2">Uncharacterized protein</fullName>
    </submittedName>
</protein>
<feature type="region of interest" description="Disordered" evidence="1">
    <location>
        <begin position="65"/>
        <end position="159"/>
    </location>
</feature>